<evidence type="ECO:0000313" key="5">
    <source>
        <dbReference type="EMBL" id="KAF5477909.1"/>
    </source>
</evidence>
<comment type="caution">
    <text evidence="5">The sequence shown here is derived from an EMBL/GenBank/DDBJ whole genome shotgun (WGS) entry which is preliminary data.</text>
</comment>
<dbReference type="GO" id="GO:0000398">
    <property type="term" value="P:mRNA splicing, via spliceosome"/>
    <property type="evidence" value="ECO:0007669"/>
    <property type="project" value="InterPro"/>
</dbReference>
<feature type="region of interest" description="Disordered" evidence="3">
    <location>
        <begin position="154"/>
        <end position="178"/>
    </location>
</feature>
<evidence type="ECO:0000313" key="6">
    <source>
        <dbReference type="Proteomes" id="UP000619265"/>
    </source>
</evidence>
<protein>
    <recommendedName>
        <fullName evidence="4">G-patch domain-containing protein</fullName>
    </recommendedName>
</protein>
<accession>A0A834D1N7</accession>
<feature type="region of interest" description="Disordered" evidence="3">
    <location>
        <begin position="245"/>
        <end position="312"/>
    </location>
</feature>
<reference evidence="5" key="1">
    <citation type="submission" date="2015-10" db="EMBL/GenBank/DDBJ databases">
        <authorList>
            <person name="Martinez-Garcia P.J."/>
            <person name="Crepeau M.W."/>
            <person name="Puiu D."/>
            <person name="Gonzalez-Ibeas D."/>
            <person name="Whalen J."/>
            <person name="Stevens K."/>
            <person name="Paul R."/>
            <person name="Butterfield T."/>
            <person name="Britton M."/>
            <person name="Reagan R."/>
            <person name="Chakraborty S."/>
            <person name="Walawage S.L."/>
            <person name="Vasquez-Gross H.A."/>
            <person name="Cardeno C."/>
            <person name="Famula R."/>
            <person name="Pratt K."/>
            <person name="Kuruganti S."/>
            <person name="Aradhya M.K."/>
            <person name="Leslie C.A."/>
            <person name="Dandekar A.M."/>
            <person name="Salzberg S.L."/>
            <person name="Wegrzyn J.L."/>
            <person name="Langley C.H."/>
            <person name="Neale D.B."/>
        </authorList>
    </citation>
    <scope>NUCLEOTIDE SEQUENCE</scope>
    <source>
        <tissue evidence="5">Leaves</tissue>
    </source>
</reference>
<feature type="region of interest" description="Disordered" evidence="3">
    <location>
        <begin position="43"/>
        <end position="74"/>
    </location>
</feature>
<dbReference type="Pfam" id="PF12656">
    <property type="entry name" value="G-patch_2"/>
    <property type="match status" value="1"/>
</dbReference>
<keyword evidence="2" id="KW-0539">Nucleus</keyword>
<name>A0A834D1N7_JUGRE</name>
<feature type="region of interest" description="Disordered" evidence="3">
    <location>
        <begin position="89"/>
        <end position="113"/>
    </location>
</feature>
<dbReference type="Pfam" id="PF25088">
    <property type="entry name" value="GPKOW_C"/>
    <property type="match status" value="1"/>
</dbReference>
<dbReference type="Proteomes" id="UP000619265">
    <property type="component" value="Unassembled WGS sequence"/>
</dbReference>
<dbReference type="PANTHER" id="PTHR15818">
    <property type="entry name" value="G PATCH AND KOW-CONTAINING"/>
    <property type="match status" value="1"/>
</dbReference>
<feature type="compositionally biased region" description="Low complexity" evidence="3">
    <location>
        <begin position="46"/>
        <end position="62"/>
    </location>
</feature>
<dbReference type="InterPro" id="IPR000467">
    <property type="entry name" value="G_patch_dom"/>
</dbReference>
<feature type="domain" description="G-patch" evidence="4">
    <location>
        <begin position="205"/>
        <end position="251"/>
    </location>
</feature>
<evidence type="ECO:0000256" key="2">
    <source>
        <dbReference type="ARBA" id="ARBA00023242"/>
    </source>
</evidence>
<dbReference type="Gramene" id="Jr02_14380_p1">
    <property type="protein sequence ID" value="cds.Jr02_14380_p1"/>
    <property type="gene ID" value="Jr02_14380"/>
</dbReference>
<dbReference type="PROSITE" id="PS50174">
    <property type="entry name" value="G_PATCH"/>
    <property type="match status" value="1"/>
</dbReference>
<dbReference type="EMBL" id="LIHL02000002">
    <property type="protein sequence ID" value="KAF5477909.1"/>
    <property type="molecule type" value="Genomic_DNA"/>
</dbReference>
<dbReference type="GO" id="GO:0005634">
    <property type="term" value="C:nucleus"/>
    <property type="evidence" value="ECO:0007669"/>
    <property type="project" value="UniProtKB-SubCell"/>
</dbReference>
<dbReference type="GO" id="GO:0003676">
    <property type="term" value="F:nucleic acid binding"/>
    <property type="evidence" value="ECO:0007669"/>
    <property type="project" value="InterPro"/>
</dbReference>
<gene>
    <name evidence="5" type="ORF">F2P56_004516</name>
</gene>
<sequence>MTEPVLELSAQIRLLPVGRKRKILVALNFSVSVHLPDETMRFSLQSKSSSKPKPIKPSQNNFDDSKDNSNDREDAKRLQYITQFDASETLTRKKESTNHVIAPIPNEWRPPKRMKNLELPITSQSDGSGALSFELDSGISSVDAHDSKISYGLNLRQKSDSNDDDDDRSQSAPVPVETMLLQKLKNDLERLPEHRGMEEFDDVPVEGFGAALLAGYGWYEGRGIGKNPKGDVKVVQYEKRTDKQGLGFLSSDEKEKGESKGKNGDRERRSSNVGNDSRSSKEEDRERFRKSKEEEPRFREQSKDSKRKKNQPVSWLKSHIRVRIISKELKGGRLYLKKGEVVDVVGPTTCDISMDESRELIQGVSQDLLETALPRRGGPVLVLFGKHEGAYGNLVKKDSEEETGLVQDANNHELLHVRLEQIAEFIGDPSCLGY</sequence>
<feature type="compositionally biased region" description="Basic and acidic residues" evidence="3">
    <location>
        <begin position="251"/>
        <end position="270"/>
    </location>
</feature>
<feature type="compositionally biased region" description="Basic and acidic residues" evidence="3">
    <location>
        <begin position="278"/>
        <end position="304"/>
    </location>
</feature>
<comment type="subcellular location">
    <subcellularLocation>
        <location evidence="1">Nucleus</location>
    </subcellularLocation>
</comment>
<reference evidence="5" key="2">
    <citation type="submission" date="2020-03" db="EMBL/GenBank/DDBJ databases">
        <title>Walnut 2.0.</title>
        <authorList>
            <person name="Marrano A."/>
            <person name="Britton M."/>
            <person name="Zimin A.V."/>
            <person name="Zaini P.A."/>
            <person name="Workman R."/>
            <person name="Puiu D."/>
            <person name="Bianco L."/>
            <person name="Allen B.J."/>
            <person name="Troggio M."/>
            <person name="Leslie C.A."/>
            <person name="Timp W."/>
            <person name="Dendekar A."/>
            <person name="Salzberg S.L."/>
            <person name="Neale D.B."/>
        </authorList>
    </citation>
    <scope>NUCLEOTIDE SEQUENCE</scope>
    <source>
        <tissue evidence="5">Leaves</tissue>
    </source>
</reference>
<dbReference type="Gene3D" id="2.30.30.140">
    <property type="match status" value="1"/>
</dbReference>
<dbReference type="PANTHER" id="PTHR15818:SF2">
    <property type="entry name" value="G-PATCH DOMAIN AND KOW MOTIFS-CONTAINING PROTEIN"/>
    <property type="match status" value="1"/>
</dbReference>
<dbReference type="SMART" id="SM00443">
    <property type="entry name" value="G_patch"/>
    <property type="match status" value="1"/>
</dbReference>
<evidence type="ECO:0000256" key="1">
    <source>
        <dbReference type="ARBA" id="ARBA00004123"/>
    </source>
</evidence>
<evidence type="ECO:0000259" key="4">
    <source>
        <dbReference type="PROSITE" id="PS50174"/>
    </source>
</evidence>
<dbReference type="AlphaFoldDB" id="A0A834D1N7"/>
<dbReference type="InterPro" id="IPR045166">
    <property type="entry name" value="Spp2-like"/>
</dbReference>
<organism evidence="5 6">
    <name type="scientific">Juglans regia</name>
    <name type="common">English walnut</name>
    <dbReference type="NCBI Taxonomy" id="51240"/>
    <lineage>
        <taxon>Eukaryota</taxon>
        <taxon>Viridiplantae</taxon>
        <taxon>Streptophyta</taxon>
        <taxon>Embryophyta</taxon>
        <taxon>Tracheophyta</taxon>
        <taxon>Spermatophyta</taxon>
        <taxon>Magnoliopsida</taxon>
        <taxon>eudicotyledons</taxon>
        <taxon>Gunneridae</taxon>
        <taxon>Pentapetalae</taxon>
        <taxon>rosids</taxon>
        <taxon>fabids</taxon>
        <taxon>Fagales</taxon>
        <taxon>Juglandaceae</taxon>
        <taxon>Juglans</taxon>
    </lineage>
</organism>
<feature type="compositionally biased region" description="Basic and acidic residues" evidence="3">
    <location>
        <begin position="63"/>
        <end position="74"/>
    </location>
</feature>
<evidence type="ECO:0000256" key="3">
    <source>
        <dbReference type="SAM" id="MobiDB-lite"/>
    </source>
</evidence>
<proteinExistence type="predicted"/>
<dbReference type="InterPro" id="IPR026822">
    <property type="entry name" value="Spp2/MOS2_G-patch"/>
</dbReference>